<dbReference type="AlphaFoldDB" id="A0A643K092"/>
<dbReference type="EMBL" id="VZUS01000001">
    <property type="protein sequence ID" value="KAB1189063.1"/>
    <property type="molecule type" value="Genomic_DNA"/>
</dbReference>
<proteinExistence type="predicted"/>
<accession>A0A643K092</accession>
<protein>
    <submittedName>
        <fullName evidence="1">Ferritin-like domain-containing protein</fullName>
    </submittedName>
</protein>
<comment type="caution">
    <text evidence="1">The sequence shown here is derived from an EMBL/GenBank/DDBJ whole genome shotgun (WGS) entry which is preliminary data.</text>
</comment>
<reference evidence="1" key="1">
    <citation type="submission" date="2019-09" db="EMBL/GenBank/DDBJ databases">
        <title>Genomic analysis of Haloferax sp. CBA1149.</title>
        <authorList>
            <person name="Roh S.W."/>
        </authorList>
    </citation>
    <scope>NUCLEOTIDE SEQUENCE</scope>
    <source>
        <strain evidence="1">CBA1149</strain>
    </source>
</reference>
<organism evidence="1">
    <name type="scientific">Haloferax sp. CBA1149</name>
    <dbReference type="NCBI Taxonomy" id="2650753"/>
    <lineage>
        <taxon>Archaea</taxon>
        <taxon>Methanobacteriati</taxon>
        <taxon>Methanobacteriota</taxon>
        <taxon>Stenosarchaea group</taxon>
        <taxon>Halobacteria</taxon>
        <taxon>Halobacteriales</taxon>
        <taxon>Haloferacaceae</taxon>
        <taxon>Haloferax</taxon>
    </lineage>
</organism>
<name>A0A643K092_9EURY</name>
<dbReference type="RefSeq" id="WP_151139231.1">
    <property type="nucleotide sequence ID" value="NZ_VZUS01000001.1"/>
</dbReference>
<gene>
    <name evidence="1" type="ORF">Hfx1149_13880</name>
</gene>
<sequence length="163" mass="18650">MSVGYQVTSDHQLARLLQIGIVLEEVVEARAYHHHEELDADELDEEIRALLSHAAEESAEHRGRLEGIIDRLDVESVPFEEIEALVEAQYGQTKPEDFDGVLYDQLCNEETAYKFYDDVLKAIEASDAQFTIDREELVATLTEIREEEAQGVEKVTQIMEERE</sequence>
<dbReference type="InterPro" id="IPR009078">
    <property type="entry name" value="Ferritin-like_SF"/>
</dbReference>
<dbReference type="SUPFAM" id="SSF47240">
    <property type="entry name" value="Ferritin-like"/>
    <property type="match status" value="1"/>
</dbReference>
<evidence type="ECO:0000313" key="1">
    <source>
        <dbReference type="EMBL" id="KAB1189063.1"/>
    </source>
</evidence>